<protein>
    <recommendedName>
        <fullName evidence="3">LCCL domain-containing protein</fullName>
    </recommendedName>
</protein>
<dbReference type="InterPro" id="IPR036609">
    <property type="entry name" value="LCCL_sf"/>
</dbReference>
<evidence type="ECO:0000256" key="1">
    <source>
        <dbReference type="SAM" id="MobiDB-lite"/>
    </source>
</evidence>
<dbReference type="PROSITE" id="PS50820">
    <property type="entry name" value="LCCL"/>
    <property type="match status" value="1"/>
</dbReference>
<sequence length="710" mass="77287">MSSSRIPDRPISPDIEHQEAENRIEHSAPPITNNSPIRPAHFEYDEDGGDSSSSSSSSSANPSSSIPTPRFMQDEGPWKRWKWVPYSARRLGRAVAVWTRGPATGPPRVFRIEPVLPAVQRAPVRLLHRVLARRGQRAALYALWVVLWVVVFAVVMWRGQVSSEIPVWGRPSSISCTTVYWSRGNDCGLDGVDCRPFNGSGFAFRCPANCASVQVLNPRAVGAQEVAYRPFVIGGPPDPANNSSSDQSPVYRGDSFLCGSAIHAGVVSNQDGGCGVVQLVGTQQGYAASSQNGIDSIAFDSYFPKSFTFQQDVQCTAKDVRWPLLAITVVFTTLLSLFTASPGVFFFSTFIATFWEVGMASDPPSYSTVPALFSDILGKFLPAMFCAWVIYDKMGVRRTLAGLTAQVEKTVLWLGGCWVGALTNYTFDFIPIQRLTGHDLEQQPGAKAALAVIVVVLFAILVSQVWFFQQEGRLVRLLKLYGLLVLGIIICLVLPNVSLRIHHYVLALLLLPATAVQTRPALLYQGILVGLFVNGIARWGFDAVLQTSVALQGDAQLGSLLPTILAPVVNATGAAAPSITFRWNPPPSPQYDAISVLVNDVERFRGFFGDEGFTDEFVWTRANSSSINSSSGEGDGDDGSAAVVEYFRFAFMDGTSVFDYTKAGIWDADLNWVAPDAGASKIRRRGAWTGVGAVQDEEVRVPSALERRLT</sequence>
<keyword evidence="2" id="KW-1133">Transmembrane helix</keyword>
<feature type="transmembrane region" description="Helical" evidence="2">
    <location>
        <begin position="480"/>
        <end position="501"/>
    </location>
</feature>
<feature type="transmembrane region" description="Helical" evidence="2">
    <location>
        <begin position="447"/>
        <end position="468"/>
    </location>
</feature>
<gene>
    <name evidence="4" type="ORF">SLS62_005939</name>
</gene>
<dbReference type="Pfam" id="PF03815">
    <property type="entry name" value="LCCL"/>
    <property type="match status" value="1"/>
</dbReference>
<proteinExistence type="predicted"/>
<dbReference type="SMART" id="SM00603">
    <property type="entry name" value="LCCL"/>
    <property type="match status" value="1"/>
</dbReference>
<keyword evidence="5" id="KW-1185">Reference proteome</keyword>
<evidence type="ECO:0000259" key="3">
    <source>
        <dbReference type="PROSITE" id="PS50820"/>
    </source>
</evidence>
<feature type="domain" description="LCCL" evidence="3">
    <location>
        <begin position="206"/>
        <end position="298"/>
    </location>
</feature>
<name>A0AAN9YSF0_9PEZI</name>
<dbReference type="AlphaFoldDB" id="A0AAN9YSF0"/>
<keyword evidence="2" id="KW-0812">Transmembrane</keyword>
<feature type="transmembrane region" description="Helical" evidence="2">
    <location>
        <begin position="371"/>
        <end position="391"/>
    </location>
</feature>
<comment type="caution">
    <text evidence="4">The sequence shown here is derived from an EMBL/GenBank/DDBJ whole genome shotgun (WGS) entry which is preliminary data.</text>
</comment>
<organism evidence="4 5">
    <name type="scientific">Diatrype stigma</name>
    <dbReference type="NCBI Taxonomy" id="117547"/>
    <lineage>
        <taxon>Eukaryota</taxon>
        <taxon>Fungi</taxon>
        <taxon>Dikarya</taxon>
        <taxon>Ascomycota</taxon>
        <taxon>Pezizomycotina</taxon>
        <taxon>Sordariomycetes</taxon>
        <taxon>Xylariomycetidae</taxon>
        <taxon>Xylariales</taxon>
        <taxon>Diatrypaceae</taxon>
        <taxon>Diatrype</taxon>
    </lineage>
</organism>
<dbReference type="InterPro" id="IPR051957">
    <property type="entry name" value="CRISP-LCCL_domain"/>
</dbReference>
<feature type="transmembrane region" description="Helical" evidence="2">
    <location>
        <begin position="411"/>
        <end position="427"/>
    </location>
</feature>
<dbReference type="PANTHER" id="PTHR31331:SF8">
    <property type="entry name" value="LCCL DOMAIN PROTEIN (AFU_ORTHOLOGUE AFUA_5G02970)"/>
    <property type="match status" value="1"/>
</dbReference>
<feature type="compositionally biased region" description="Low complexity" evidence="1">
    <location>
        <begin position="51"/>
        <end position="65"/>
    </location>
</feature>
<dbReference type="PANTHER" id="PTHR31331">
    <property type="entry name" value="LCCL DOMAIN PROTEIN (AFU_ORTHOLOGUE AFUA_5G08630)"/>
    <property type="match status" value="1"/>
</dbReference>
<dbReference type="Proteomes" id="UP001320420">
    <property type="component" value="Unassembled WGS sequence"/>
</dbReference>
<feature type="transmembrane region" description="Helical" evidence="2">
    <location>
        <begin position="521"/>
        <end position="541"/>
    </location>
</feature>
<dbReference type="SUPFAM" id="SSF69848">
    <property type="entry name" value="LCCL domain"/>
    <property type="match status" value="1"/>
</dbReference>
<evidence type="ECO:0000313" key="5">
    <source>
        <dbReference type="Proteomes" id="UP001320420"/>
    </source>
</evidence>
<dbReference type="Gene3D" id="2.170.130.20">
    <property type="entry name" value="LCCL-like domain"/>
    <property type="match status" value="1"/>
</dbReference>
<keyword evidence="2" id="KW-0472">Membrane</keyword>
<evidence type="ECO:0000256" key="2">
    <source>
        <dbReference type="SAM" id="Phobius"/>
    </source>
</evidence>
<evidence type="ECO:0000313" key="4">
    <source>
        <dbReference type="EMBL" id="KAK7752195.1"/>
    </source>
</evidence>
<feature type="region of interest" description="Disordered" evidence="1">
    <location>
        <begin position="1"/>
        <end position="73"/>
    </location>
</feature>
<feature type="transmembrane region" description="Helical" evidence="2">
    <location>
        <begin position="324"/>
        <end position="351"/>
    </location>
</feature>
<feature type="compositionally biased region" description="Basic and acidic residues" evidence="1">
    <location>
        <begin position="14"/>
        <end position="26"/>
    </location>
</feature>
<reference evidence="4 5" key="1">
    <citation type="submission" date="2024-02" db="EMBL/GenBank/DDBJ databases">
        <title>De novo assembly and annotation of 12 fungi associated with fruit tree decline syndrome in Ontario, Canada.</title>
        <authorList>
            <person name="Sulman M."/>
            <person name="Ellouze W."/>
            <person name="Ilyukhin E."/>
        </authorList>
    </citation>
    <scope>NUCLEOTIDE SEQUENCE [LARGE SCALE GENOMIC DNA]</scope>
    <source>
        <strain evidence="4 5">M11/M66-122</strain>
    </source>
</reference>
<accession>A0AAN9YSF0</accession>
<dbReference type="EMBL" id="JAKJXP020000041">
    <property type="protein sequence ID" value="KAK7752195.1"/>
    <property type="molecule type" value="Genomic_DNA"/>
</dbReference>
<dbReference type="InterPro" id="IPR004043">
    <property type="entry name" value="LCCL"/>
</dbReference>
<feature type="transmembrane region" description="Helical" evidence="2">
    <location>
        <begin position="138"/>
        <end position="157"/>
    </location>
</feature>